<dbReference type="Proteomes" id="UP001056455">
    <property type="component" value="Chromosome"/>
</dbReference>
<dbReference type="RefSeq" id="WP_252593621.1">
    <property type="nucleotide sequence ID" value="NZ_CP099489.1"/>
</dbReference>
<reference evidence="2" key="1">
    <citation type="submission" date="2022-06" db="EMBL/GenBank/DDBJ databases">
        <title>Ornithinimicrobium HY1793.</title>
        <authorList>
            <person name="Huang Y."/>
        </authorList>
    </citation>
    <scope>NUCLEOTIDE SEQUENCE</scope>
    <source>
        <strain evidence="2">HY1793</strain>
    </source>
</reference>
<dbReference type="PANTHER" id="PTHR33164:SF43">
    <property type="entry name" value="HTH-TYPE TRANSCRIPTIONAL REPRESSOR YETL"/>
    <property type="match status" value="1"/>
</dbReference>
<name>A0ABY4YU11_9MICO</name>
<dbReference type="SUPFAM" id="SSF46785">
    <property type="entry name" value="Winged helix' DNA-binding domain"/>
    <property type="match status" value="1"/>
</dbReference>
<evidence type="ECO:0000313" key="2">
    <source>
        <dbReference type="EMBL" id="USQ80245.1"/>
    </source>
</evidence>
<evidence type="ECO:0000259" key="1">
    <source>
        <dbReference type="PROSITE" id="PS50995"/>
    </source>
</evidence>
<dbReference type="InterPro" id="IPR036390">
    <property type="entry name" value="WH_DNA-bd_sf"/>
</dbReference>
<dbReference type="EMBL" id="CP099489">
    <property type="protein sequence ID" value="USQ80245.1"/>
    <property type="molecule type" value="Genomic_DNA"/>
</dbReference>
<dbReference type="SMART" id="SM00347">
    <property type="entry name" value="HTH_MARR"/>
    <property type="match status" value="1"/>
</dbReference>
<dbReference type="PROSITE" id="PS50995">
    <property type="entry name" value="HTH_MARR_2"/>
    <property type="match status" value="1"/>
</dbReference>
<proteinExistence type="predicted"/>
<feature type="domain" description="HTH marR-type" evidence="1">
    <location>
        <begin position="7"/>
        <end position="141"/>
    </location>
</feature>
<dbReference type="InterPro" id="IPR000835">
    <property type="entry name" value="HTH_MarR-typ"/>
</dbReference>
<organism evidence="2 3">
    <name type="scientific">Ornithinimicrobium faecis</name>
    <dbReference type="NCBI Taxonomy" id="2934158"/>
    <lineage>
        <taxon>Bacteria</taxon>
        <taxon>Bacillati</taxon>
        <taxon>Actinomycetota</taxon>
        <taxon>Actinomycetes</taxon>
        <taxon>Micrococcales</taxon>
        <taxon>Ornithinimicrobiaceae</taxon>
        <taxon>Ornithinimicrobium</taxon>
    </lineage>
</organism>
<dbReference type="Pfam" id="PF12802">
    <property type="entry name" value="MarR_2"/>
    <property type="match status" value="1"/>
</dbReference>
<dbReference type="Gene3D" id="1.10.10.10">
    <property type="entry name" value="Winged helix-like DNA-binding domain superfamily/Winged helix DNA-binding domain"/>
    <property type="match status" value="1"/>
</dbReference>
<accession>A0ABY4YU11</accession>
<protein>
    <submittedName>
        <fullName evidence="2">MarR family transcriptional regulator</fullName>
    </submittedName>
</protein>
<dbReference type="PRINTS" id="PR00598">
    <property type="entry name" value="HTHMARR"/>
</dbReference>
<sequence length="155" mass="17153">MNRTQLANESWEALFRAQVALNEEFASEDVWVEVARVEYDVLYTLSKAPDGLSMAELNRGILMTQGGLSKLVARLEQRGLIERQPVPGDRRATCLLLTEDGRAVQRRVGLRHGTAVAATMTRILDEDQMHQLRALGTHIIDALDAAPVTRTAASD</sequence>
<dbReference type="PANTHER" id="PTHR33164">
    <property type="entry name" value="TRANSCRIPTIONAL REGULATOR, MARR FAMILY"/>
    <property type="match status" value="1"/>
</dbReference>
<gene>
    <name evidence="2" type="ORF">NF556_00865</name>
</gene>
<keyword evidence="3" id="KW-1185">Reference proteome</keyword>
<dbReference type="InterPro" id="IPR039422">
    <property type="entry name" value="MarR/SlyA-like"/>
</dbReference>
<evidence type="ECO:0000313" key="3">
    <source>
        <dbReference type="Proteomes" id="UP001056455"/>
    </source>
</evidence>
<dbReference type="InterPro" id="IPR036388">
    <property type="entry name" value="WH-like_DNA-bd_sf"/>
</dbReference>